<dbReference type="Gene3D" id="3.40.50.2020">
    <property type="match status" value="1"/>
</dbReference>
<evidence type="ECO:0000256" key="4">
    <source>
        <dbReference type="ARBA" id="ARBA00022679"/>
    </source>
</evidence>
<comment type="pathway">
    <text evidence="1 6">Pyrimidine metabolism; UMP biosynthesis via de novo pathway; UMP from orotate: step 1/2.</text>
</comment>
<comment type="subunit">
    <text evidence="6">Homodimer.</text>
</comment>
<proteinExistence type="inferred from homology"/>
<keyword evidence="6" id="KW-0460">Magnesium</keyword>
<evidence type="ECO:0000256" key="3">
    <source>
        <dbReference type="ARBA" id="ARBA00022676"/>
    </source>
</evidence>
<dbReference type="InterPro" id="IPR000836">
    <property type="entry name" value="PRTase_dom"/>
</dbReference>
<evidence type="ECO:0000256" key="1">
    <source>
        <dbReference type="ARBA" id="ARBA00004889"/>
    </source>
</evidence>
<dbReference type="GO" id="GO:0044205">
    <property type="term" value="P:'de novo' UMP biosynthetic process"/>
    <property type="evidence" value="ECO:0007669"/>
    <property type="project" value="UniProtKB-UniRule"/>
</dbReference>
<dbReference type="InterPro" id="IPR029057">
    <property type="entry name" value="PRTase-like"/>
</dbReference>
<keyword evidence="5 6" id="KW-0665">Pyrimidine biosynthesis</keyword>
<comment type="catalytic activity">
    <reaction evidence="6">
        <text>orotidine 5'-phosphate + diphosphate = orotate + 5-phospho-alpha-D-ribose 1-diphosphate</text>
        <dbReference type="Rhea" id="RHEA:10380"/>
        <dbReference type="ChEBI" id="CHEBI:30839"/>
        <dbReference type="ChEBI" id="CHEBI:33019"/>
        <dbReference type="ChEBI" id="CHEBI:57538"/>
        <dbReference type="ChEBI" id="CHEBI:58017"/>
        <dbReference type="EC" id="2.4.2.10"/>
    </reaction>
</comment>
<dbReference type="InterPro" id="IPR004467">
    <property type="entry name" value="Or_phspho_trans_dom"/>
</dbReference>
<dbReference type="GO" id="GO:0004588">
    <property type="term" value="F:orotate phosphoribosyltransferase activity"/>
    <property type="evidence" value="ECO:0007669"/>
    <property type="project" value="UniProtKB-UniRule"/>
</dbReference>
<dbReference type="AlphaFoldDB" id="A0A1F8F9Z3"/>
<sequence>MSPVRNSLAEVSVGLAPDGASEISYGMKSLITGLKETEVVKRGNFTLTSGERSDFYFDFKKAYENPRLFKKISNALALKIKGKVTCIAATGYGGIPLATAVSLRLGLPLTLVRSEKRTHGLKKQIEGYVPTAKDLVAVVEDVCTYGTSLIKITDVLKETKAKINGCYVVILRPEMKLLFKYPLYHLIKAKDLLRQ</sequence>
<evidence type="ECO:0000256" key="2">
    <source>
        <dbReference type="ARBA" id="ARBA00011971"/>
    </source>
</evidence>
<evidence type="ECO:0000256" key="5">
    <source>
        <dbReference type="ARBA" id="ARBA00022975"/>
    </source>
</evidence>
<feature type="binding site" description="in other chain" evidence="6">
    <location>
        <begin position="140"/>
        <end position="148"/>
    </location>
    <ligand>
        <name>5-phospho-alpha-D-ribose 1-diphosphate</name>
        <dbReference type="ChEBI" id="CHEBI:58017"/>
        <note>ligand shared between dimeric partners</note>
    </ligand>
</feature>
<evidence type="ECO:0000313" key="8">
    <source>
        <dbReference type="EMBL" id="OGN09069.1"/>
    </source>
</evidence>
<evidence type="ECO:0000313" key="9">
    <source>
        <dbReference type="Proteomes" id="UP000177167"/>
    </source>
</evidence>
<dbReference type="GO" id="GO:0019856">
    <property type="term" value="P:pyrimidine nucleobase biosynthetic process"/>
    <property type="evidence" value="ECO:0007669"/>
    <property type="project" value="TreeGrafter"/>
</dbReference>
<comment type="caution">
    <text evidence="8">The sequence shown here is derived from an EMBL/GenBank/DDBJ whole genome shotgun (WGS) entry which is preliminary data.</text>
</comment>
<dbReference type="EC" id="2.4.2.10" evidence="2 6"/>
<keyword evidence="4 6" id="KW-0808">Transferase</keyword>
<dbReference type="Proteomes" id="UP000177167">
    <property type="component" value="Unassembled WGS sequence"/>
</dbReference>
<dbReference type="InterPro" id="IPR023031">
    <property type="entry name" value="OPRT"/>
</dbReference>
<evidence type="ECO:0000256" key="6">
    <source>
        <dbReference type="HAMAP-Rule" id="MF_01208"/>
    </source>
</evidence>
<accession>A0A1F8F9Z3</accession>
<organism evidence="8 9">
    <name type="scientific">Candidatus Yanofskybacteria bacterium RIFCSPHIGHO2_02_FULL_41_11</name>
    <dbReference type="NCBI Taxonomy" id="1802675"/>
    <lineage>
        <taxon>Bacteria</taxon>
        <taxon>Candidatus Yanofskyibacteriota</taxon>
    </lineage>
</organism>
<dbReference type="NCBIfam" id="TIGR00336">
    <property type="entry name" value="pyrE"/>
    <property type="match status" value="1"/>
</dbReference>
<gene>
    <name evidence="6" type="primary">pyrE</name>
    <name evidence="8" type="ORF">A3J46_06150</name>
</gene>
<comment type="similarity">
    <text evidence="6">Belongs to the purine/pyrimidine phosphoribosyltransferase family. PyrE subfamily.</text>
</comment>
<keyword evidence="3 6" id="KW-0328">Glycosyltransferase</keyword>
<feature type="binding site" evidence="6">
    <location>
        <position position="172"/>
    </location>
    <ligand>
        <name>orotate</name>
        <dbReference type="ChEBI" id="CHEBI:30839"/>
    </ligand>
</feature>
<dbReference type="CDD" id="cd06223">
    <property type="entry name" value="PRTases_typeI"/>
    <property type="match status" value="1"/>
</dbReference>
<comment type="caution">
    <text evidence="6">Lacks conserved residue(s) required for the propagation of feature annotation.</text>
</comment>
<feature type="binding site" evidence="6">
    <location>
        <position position="113"/>
    </location>
    <ligand>
        <name>5-phospho-alpha-D-ribose 1-diphosphate</name>
        <dbReference type="ChEBI" id="CHEBI:58017"/>
        <note>ligand shared between dimeric partners</note>
    </ligand>
</feature>
<dbReference type="HAMAP" id="MF_01208">
    <property type="entry name" value="PyrE"/>
    <property type="match status" value="1"/>
</dbReference>
<dbReference type="UniPathway" id="UPA00070">
    <property type="reaction ID" value="UER00119"/>
</dbReference>
<evidence type="ECO:0000259" key="7">
    <source>
        <dbReference type="Pfam" id="PF00156"/>
    </source>
</evidence>
<reference evidence="8 9" key="1">
    <citation type="journal article" date="2016" name="Nat. Commun.">
        <title>Thousands of microbial genomes shed light on interconnected biogeochemical processes in an aquifer system.</title>
        <authorList>
            <person name="Anantharaman K."/>
            <person name="Brown C.T."/>
            <person name="Hug L.A."/>
            <person name="Sharon I."/>
            <person name="Castelle C.J."/>
            <person name="Probst A.J."/>
            <person name="Thomas B.C."/>
            <person name="Singh A."/>
            <person name="Wilkins M.J."/>
            <person name="Karaoz U."/>
            <person name="Brodie E.L."/>
            <person name="Williams K.H."/>
            <person name="Hubbard S.S."/>
            <person name="Banfield J.F."/>
        </authorList>
    </citation>
    <scope>NUCLEOTIDE SEQUENCE [LARGE SCALE GENOMIC DNA]</scope>
</reference>
<dbReference type="PANTHER" id="PTHR19278">
    <property type="entry name" value="OROTATE PHOSPHORIBOSYLTRANSFERASE"/>
    <property type="match status" value="1"/>
</dbReference>
<feature type="domain" description="Phosphoribosyltransferase" evidence="7">
    <location>
        <begin position="67"/>
        <end position="178"/>
    </location>
</feature>
<name>A0A1F8F9Z3_9BACT</name>
<protein>
    <recommendedName>
        <fullName evidence="2 6">Orotate phosphoribosyltransferase</fullName>
        <shortName evidence="6">OPRT</shortName>
        <shortName evidence="6">OPRTase</shortName>
        <ecNumber evidence="2 6">2.4.2.10</ecNumber>
    </recommendedName>
</protein>
<comment type="cofactor">
    <cofactor evidence="6">
        <name>Mg(2+)</name>
        <dbReference type="ChEBI" id="CHEBI:18420"/>
    </cofactor>
</comment>
<dbReference type="GO" id="GO:0000287">
    <property type="term" value="F:magnesium ion binding"/>
    <property type="evidence" value="ECO:0007669"/>
    <property type="project" value="UniProtKB-UniRule"/>
</dbReference>
<feature type="binding site" evidence="6">
    <location>
        <position position="119"/>
    </location>
    <ligand>
        <name>5-phospho-alpha-D-ribose 1-diphosphate</name>
        <dbReference type="ChEBI" id="CHEBI:58017"/>
        <note>ligand shared between dimeric partners</note>
    </ligand>
</feature>
<dbReference type="SUPFAM" id="SSF53271">
    <property type="entry name" value="PRTase-like"/>
    <property type="match status" value="1"/>
</dbReference>
<comment type="function">
    <text evidence="6">Catalyzes the transfer of a ribosyl phosphate group from 5-phosphoribose 1-diphosphate to orotate, leading to the formation of orotidine monophosphate (OMP).</text>
</comment>
<dbReference type="Pfam" id="PF00156">
    <property type="entry name" value="Pribosyltran"/>
    <property type="match status" value="1"/>
</dbReference>
<dbReference type="PANTHER" id="PTHR19278:SF9">
    <property type="entry name" value="URIDINE 5'-MONOPHOSPHATE SYNTHASE"/>
    <property type="match status" value="1"/>
</dbReference>
<feature type="binding site" evidence="6">
    <location>
        <position position="144"/>
    </location>
    <ligand>
        <name>orotate</name>
        <dbReference type="ChEBI" id="CHEBI:30839"/>
    </ligand>
</feature>
<dbReference type="EMBL" id="MGJP01000045">
    <property type="protein sequence ID" value="OGN09069.1"/>
    <property type="molecule type" value="Genomic_DNA"/>
</dbReference>